<dbReference type="CDD" id="cd05233">
    <property type="entry name" value="SDR_c"/>
    <property type="match status" value="1"/>
</dbReference>
<keyword evidence="2" id="KW-0560">Oxidoreductase</keyword>
<gene>
    <name evidence="3" type="ORF">HNQ59_002602</name>
</gene>
<evidence type="ECO:0000256" key="1">
    <source>
        <dbReference type="ARBA" id="ARBA00006484"/>
    </source>
</evidence>
<sequence length="245" mass="26261">MRTILVTGGSKGIGLAIVRRFLDAGDKVITCARDDVYWHQLIADHPALASVDFRRIDLAQQESLPSLFAYIADTYGHLDVAVNNASPPIASQGPFETLSSDNILSTLLSDLWAPAVCMRHELNLMHGAGAIVNISSVNGLRPTPRAAVYSAAKHGIEGLTRSVALEAIEKGVRVNSVAPGVIWTPRWETRVAGGLVTKGEVEQAIPVRRFGTSQDIANAVFWLSSDEAKYVIGHTLVVDGGLSLI</sequence>
<accession>A0A840MJC8</accession>
<evidence type="ECO:0000313" key="3">
    <source>
        <dbReference type="EMBL" id="MBB5019304.1"/>
    </source>
</evidence>
<name>A0A840MJC8_9PROT</name>
<dbReference type="InterPro" id="IPR002347">
    <property type="entry name" value="SDR_fam"/>
</dbReference>
<dbReference type="PANTHER" id="PTHR24321:SF8">
    <property type="entry name" value="ESTRADIOL 17-BETA-DEHYDROGENASE 8-RELATED"/>
    <property type="match status" value="1"/>
</dbReference>
<dbReference type="RefSeq" id="WP_184039924.1">
    <property type="nucleotide sequence ID" value="NZ_JACHHY010000015.1"/>
</dbReference>
<comment type="similarity">
    <text evidence="1">Belongs to the short-chain dehydrogenases/reductases (SDR) family.</text>
</comment>
<dbReference type="PROSITE" id="PS00061">
    <property type="entry name" value="ADH_SHORT"/>
    <property type="match status" value="1"/>
</dbReference>
<protein>
    <submittedName>
        <fullName evidence="3">NAD(P)-dependent dehydrogenase (Short-subunit alcohol dehydrogenase family)</fullName>
    </submittedName>
</protein>
<reference evidence="3 4" key="1">
    <citation type="submission" date="2020-08" db="EMBL/GenBank/DDBJ databases">
        <title>Genomic Encyclopedia of Type Strains, Phase IV (KMG-IV): sequencing the most valuable type-strain genomes for metagenomic binning, comparative biology and taxonomic classification.</title>
        <authorList>
            <person name="Goeker M."/>
        </authorList>
    </citation>
    <scope>NUCLEOTIDE SEQUENCE [LARGE SCALE GENOMIC DNA]</scope>
    <source>
        <strain evidence="3 4">DSM 27165</strain>
    </source>
</reference>
<dbReference type="SUPFAM" id="SSF51735">
    <property type="entry name" value="NAD(P)-binding Rossmann-fold domains"/>
    <property type="match status" value="1"/>
</dbReference>
<dbReference type="GO" id="GO:0016491">
    <property type="term" value="F:oxidoreductase activity"/>
    <property type="evidence" value="ECO:0007669"/>
    <property type="project" value="UniProtKB-KW"/>
</dbReference>
<dbReference type="AlphaFoldDB" id="A0A840MJC8"/>
<dbReference type="PANTHER" id="PTHR24321">
    <property type="entry name" value="DEHYDROGENASES, SHORT CHAIN"/>
    <property type="match status" value="1"/>
</dbReference>
<comment type="caution">
    <text evidence="3">The sequence shown here is derived from an EMBL/GenBank/DDBJ whole genome shotgun (WGS) entry which is preliminary data.</text>
</comment>
<keyword evidence="4" id="KW-1185">Reference proteome</keyword>
<dbReference type="InterPro" id="IPR036291">
    <property type="entry name" value="NAD(P)-bd_dom_sf"/>
</dbReference>
<dbReference type="FunFam" id="3.40.50.720:FF:000084">
    <property type="entry name" value="Short-chain dehydrogenase reductase"/>
    <property type="match status" value="1"/>
</dbReference>
<dbReference type="PRINTS" id="PR00080">
    <property type="entry name" value="SDRFAMILY"/>
</dbReference>
<dbReference type="Proteomes" id="UP000575898">
    <property type="component" value="Unassembled WGS sequence"/>
</dbReference>
<evidence type="ECO:0000256" key="2">
    <source>
        <dbReference type="ARBA" id="ARBA00023002"/>
    </source>
</evidence>
<dbReference type="InterPro" id="IPR020904">
    <property type="entry name" value="Sc_DH/Rdtase_CS"/>
</dbReference>
<evidence type="ECO:0000313" key="4">
    <source>
        <dbReference type="Proteomes" id="UP000575898"/>
    </source>
</evidence>
<dbReference type="Gene3D" id="3.40.50.720">
    <property type="entry name" value="NAD(P)-binding Rossmann-like Domain"/>
    <property type="match status" value="1"/>
</dbReference>
<organism evidence="3 4">
    <name type="scientific">Chitinivorax tropicus</name>
    <dbReference type="NCBI Taxonomy" id="714531"/>
    <lineage>
        <taxon>Bacteria</taxon>
        <taxon>Pseudomonadati</taxon>
        <taxon>Pseudomonadota</taxon>
        <taxon>Betaproteobacteria</taxon>
        <taxon>Chitinivorax</taxon>
    </lineage>
</organism>
<dbReference type="EMBL" id="JACHHY010000015">
    <property type="protein sequence ID" value="MBB5019304.1"/>
    <property type="molecule type" value="Genomic_DNA"/>
</dbReference>
<dbReference type="Pfam" id="PF13561">
    <property type="entry name" value="adh_short_C2"/>
    <property type="match status" value="1"/>
</dbReference>
<dbReference type="PRINTS" id="PR00081">
    <property type="entry name" value="GDHRDH"/>
</dbReference>
<proteinExistence type="inferred from homology"/>